<protein>
    <recommendedName>
        <fullName evidence="9">SH3b domain-containing protein</fullName>
    </recommendedName>
</protein>
<proteinExistence type="inferred from homology"/>
<evidence type="ECO:0000256" key="5">
    <source>
        <dbReference type="ARBA" id="ARBA00022729"/>
    </source>
</evidence>
<evidence type="ECO:0000313" key="11">
    <source>
        <dbReference type="Proteomes" id="UP000176429"/>
    </source>
</evidence>
<dbReference type="PANTHER" id="PTHR40088">
    <property type="entry name" value="PECTATE LYASE (EUROFUNG)"/>
    <property type="match status" value="1"/>
</dbReference>
<comment type="cofactor">
    <cofactor evidence="1">
        <name>Ca(2+)</name>
        <dbReference type="ChEBI" id="CHEBI:29108"/>
    </cofactor>
</comment>
<dbReference type="Pfam" id="PF18998">
    <property type="entry name" value="Flg_new_2"/>
    <property type="match status" value="3"/>
</dbReference>
<keyword evidence="6" id="KW-0106">Calcium</keyword>
<dbReference type="Pfam" id="PF08239">
    <property type="entry name" value="SH3_3"/>
    <property type="match status" value="1"/>
</dbReference>
<dbReference type="InterPro" id="IPR044060">
    <property type="entry name" value="Bacterial_rp_domain"/>
</dbReference>
<dbReference type="InterPro" id="IPR003646">
    <property type="entry name" value="SH3-like_bac-type"/>
</dbReference>
<keyword evidence="5" id="KW-0732">Signal</keyword>
<evidence type="ECO:0000256" key="7">
    <source>
        <dbReference type="ARBA" id="ARBA00023239"/>
    </source>
</evidence>
<dbReference type="GO" id="GO:0005576">
    <property type="term" value="C:extracellular region"/>
    <property type="evidence" value="ECO:0007669"/>
    <property type="project" value="UniProtKB-SubCell"/>
</dbReference>
<reference evidence="10 11" key="1">
    <citation type="journal article" date="2016" name="Nat. Commun.">
        <title>Thousands of microbial genomes shed light on interconnected biogeochemical processes in an aquifer system.</title>
        <authorList>
            <person name="Anantharaman K."/>
            <person name="Brown C.T."/>
            <person name="Hug L.A."/>
            <person name="Sharon I."/>
            <person name="Castelle C.J."/>
            <person name="Probst A.J."/>
            <person name="Thomas B.C."/>
            <person name="Singh A."/>
            <person name="Wilkins M.J."/>
            <person name="Karaoz U."/>
            <person name="Brodie E.L."/>
            <person name="Williams K.H."/>
            <person name="Hubbard S.S."/>
            <person name="Banfield J.F."/>
        </authorList>
    </citation>
    <scope>NUCLEOTIDE SEQUENCE [LARGE SCALE GENOMIC DNA]</scope>
</reference>
<dbReference type="Gene3D" id="2.30.30.40">
    <property type="entry name" value="SH3 Domains"/>
    <property type="match status" value="1"/>
</dbReference>
<dbReference type="PANTHER" id="PTHR40088:SF1">
    <property type="entry name" value="PECTATE LYASE PEL9"/>
    <property type="match status" value="1"/>
</dbReference>
<evidence type="ECO:0000256" key="6">
    <source>
        <dbReference type="ARBA" id="ARBA00022837"/>
    </source>
</evidence>
<dbReference type="CDD" id="cd02795">
    <property type="entry name" value="CBM6-CBM35-CBM36_like"/>
    <property type="match status" value="2"/>
</dbReference>
<accession>A0A1G2NWT4</accession>
<dbReference type="SMART" id="SM00710">
    <property type="entry name" value="PbH1"/>
    <property type="match status" value="9"/>
</dbReference>
<evidence type="ECO:0000259" key="9">
    <source>
        <dbReference type="PROSITE" id="PS51781"/>
    </source>
</evidence>
<keyword evidence="4" id="KW-0479">Metal-binding</keyword>
<dbReference type="SUPFAM" id="SSF51126">
    <property type="entry name" value="Pectin lyase-like"/>
    <property type="match status" value="2"/>
</dbReference>
<dbReference type="Gene3D" id="2.60.120.260">
    <property type="entry name" value="Galactose-binding domain-like"/>
    <property type="match status" value="2"/>
</dbReference>
<feature type="domain" description="SH3b" evidence="9">
    <location>
        <begin position="253"/>
        <end position="321"/>
    </location>
</feature>
<name>A0A1G2NWT4_9BACT</name>
<dbReference type="InterPro" id="IPR006626">
    <property type="entry name" value="PbH1"/>
</dbReference>
<dbReference type="PROSITE" id="PS51781">
    <property type="entry name" value="SH3B"/>
    <property type="match status" value="1"/>
</dbReference>
<dbReference type="InterPro" id="IPR012334">
    <property type="entry name" value="Pectin_lyas_fold"/>
</dbReference>
<dbReference type="InterPro" id="IPR052052">
    <property type="entry name" value="Polysaccharide_Lyase_9"/>
</dbReference>
<dbReference type="Gene3D" id="2.160.20.10">
    <property type="entry name" value="Single-stranded right-handed beta-helix, Pectin lyase-like"/>
    <property type="match status" value="2"/>
</dbReference>
<keyword evidence="7" id="KW-0456">Lyase</keyword>
<gene>
    <name evidence="10" type="ORF">A3H68_01195</name>
</gene>
<comment type="subcellular location">
    <subcellularLocation>
        <location evidence="2">Secreted</location>
    </subcellularLocation>
</comment>
<comment type="caution">
    <text evidence="10">The sequence shown here is derived from an EMBL/GenBank/DDBJ whole genome shotgun (WGS) entry which is preliminary data.</text>
</comment>
<evidence type="ECO:0000256" key="8">
    <source>
        <dbReference type="ARBA" id="ARBA00038263"/>
    </source>
</evidence>
<dbReference type="Proteomes" id="UP000176429">
    <property type="component" value="Unassembled WGS sequence"/>
</dbReference>
<evidence type="ECO:0000256" key="4">
    <source>
        <dbReference type="ARBA" id="ARBA00022723"/>
    </source>
</evidence>
<dbReference type="GO" id="GO:0016837">
    <property type="term" value="F:carbon-oxygen lyase activity, acting on polysaccharides"/>
    <property type="evidence" value="ECO:0007669"/>
    <property type="project" value="TreeGrafter"/>
</dbReference>
<evidence type="ECO:0000256" key="3">
    <source>
        <dbReference type="ARBA" id="ARBA00022525"/>
    </source>
</evidence>
<evidence type="ECO:0000313" key="10">
    <source>
        <dbReference type="EMBL" id="OHA40565.1"/>
    </source>
</evidence>
<dbReference type="GO" id="GO:0046872">
    <property type="term" value="F:metal ion binding"/>
    <property type="evidence" value="ECO:0007669"/>
    <property type="project" value="UniProtKB-KW"/>
</dbReference>
<comment type="similarity">
    <text evidence="8">Belongs to the polysaccharide lyase 9 family.</text>
</comment>
<evidence type="ECO:0000256" key="1">
    <source>
        <dbReference type="ARBA" id="ARBA00001913"/>
    </source>
</evidence>
<sequence length="1728" mass="180627">MKRIHLISLIIALSLVVAFGAGILGRETGTATDLLFAKDVQAALNPDSVSGASPLSNYVVELEAESGNIISPMIVYSATSVSGNGYVSSISSNSGAVALTFSVPTAGYYFVWGRVKSPDYITDSFFVSADGGGEDIYDTAESLWSPQWQWTRVTGRRDNGGAPSRYNAKARVFFFNAGPHTLKFRTREFGAGLDKILITGNPQFIPGETGVPVFPPSNSVPAQSIPDIVTPVPPSGTVVAPSDTPTVGRLRIGDTVEVKIANLNVRTGPSLIGPVIRTVNPSQKGVVLDGPVEKDGHIWFKINYGNSLTGWSGEGYGSTIYLDKVSSGSVTPPANTTSPGGFELYLEAENAVVSLPALVVTEANARNGKYVFSPVANSGSVTFNFNAPVSGTYYIWSRVLAPVSSSDSFNVSVDNGSRDIYDTAERSWSGIWQWSKLNGRAGTGNPLTLNPRVFQLSAGLHKIEFITREANSIIDAIFITNNSSVAPSGVGATNTTVCPQIVSPAPGFCGNGGTITPRRDSSQCVIGYDCVSAQTTSRTLTVVRAGGGTVLSNPGGINCGSVCSYQFDNGANVTLTASPVSGYTFSGWSGACSGTYACSLSMIADKQVSLNFTANMQNRFDIGDRVVTTGAVNVRATAGGVITRVAPIGSVGSVIGGPIASGGNTWWNVNFEAGTGGWSAEAYLNLHTTVSAPIVNTLTVTKIGSGTVTSNPSGINCGSTCVYQFNSDTPVALQVAPSAGYDFVGWSGACSGMTNCSVGLTGNSAVTATFSQRIVNPPVAGTGASWYVSPNGSVSNSGSIGSPWGLQFALSGAQGRIAPGDTVYLRGGTYNGRFNSTLSGTVDHPIKVENYPGEYPVLDGRVNTTGEDETLEVLGSYVWFMGFEVTNTDPNEMRNIRNGASSRGAGVRTGAVKGNKFINLVVHDHVWGFSLFSASSDLEVYGNIIYNNGITVDSKEHGIYTQNEFGAKVYTDNIIFGSFSEYGMHAYGSSAAFLNNFTMDGNVLIQDKFLFGGGKPSRDSVVKNNFIYYTGEEGMRVGGVGGSVNVSVQNNIVYGASVFGAPATGLEVTGNKFYGSVGGISTSQYPNNTYAPSGGSGVEIFVRPNAYEQGRGNVVIYNWARQSSVAVDLSKVGLKSGDTYQVRNVMNYTNNSASVIAAGTYSGGSVNLPMTGLSAAKPLGNLSSVPSHLANPSFTGPVFAAFVVTKMPGGTVVPPVDLPAPVTYSLTVNKTGNGSITSAPSGISCGPICAHEFNNDASVTLTAVPASGYTFKGWSGACNGTGICVVALSPSTSVTAIFSDTSASSGNLPAVLPAAGINWYVSPSGSASGAGTAGSPWSLQYAFDGAGGRIQPGHTVWLRGGTYNSRFNSNLSGTASQPIIFRNFSNERATLKGPGSNRGNVVDFKGTYVWLWGVEITSAVLDRYPTSFYDGNASWPIDLATDDGVNLVGAGNKLINVVIHDTSQGVNNRGDGGTEIYGSLIYHNGWYSNDRGHGHGIYLQNNPGVQKKVRDNILFGGFQYGIHGYTENGNLDDILVSGNTVFNMGLLQINARPAGNILVGVDSNTTNNRIIRNNYLYYSHNEGITLDYKAQGNAGGDVVSGNYLIGGRSSGVPLGNYTVAPLTPIIIPNEYEPGRANIIVYNASGAATVDVNLSGSGLSSGDAYEIRDAQNYYGGPVVSGIYSGSPVTLRMVGLSAVQALEGNADLPNSYTHSAPRFGVFILQKLSGI</sequence>
<evidence type="ECO:0000256" key="2">
    <source>
        <dbReference type="ARBA" id="ARBA00004613"/>
    </source>
</evidence>
<organism evidence="10 11">
    <name type="scientific">Candidatus Taylorbacteria bacterium RIFCSPLOWO2_02_FULL_46_40</name>
    <dbReference type="NCBI Taxonomy" id="1802329"/>
    <lineage>
        <taxon>Bacteria</taxon>
        <taxon>Candidatus Tayloriibacteriota</taxon>
    </lineage>
</organism>
<keyword evidence="3" id="KW-0964">Secreted</keyword>
<dbReference type="InterPro" id="IPR011050">
    <property type="entry name" value="Pectin_lyase_fold/virulence"/>
</dbReference>
<dbReference type="EMBL" id="MHSH01000049">
    <property type="protein sequence ID" value="OHA40565.1"/>
    <property type="molecule type" value="Genomic_DNA"/>
</dbReference>